<comment type="caution">
    <text evidence="2">The sequence shown here is derived from an EMBL/GenBank/DDBJ whole genome shotgun (WGS) entry which is preliminary data.</text>
</comment>
<protein>
    <submittedName>
        <fullName evidence="2">Conserved domain protein</fullName>
    </submittedName>
</protein>
<evidence type="ECO:0000256" key="1">
    <source>
        <dbReference type="SAM" id="Phobius"/>
    </source>
</evidence>
<keyword evidence="1" id="KW-0812">Transmembrane</keyword>
<dbReference type="AlphaFoldDB" id="F9Q9S5"/>
<keyword evidence="1" id="KW-1133">Transmembrane helix</keyword>
<reference evidence="2 3" key="1">
    <citation type="submission" date="2011-07" db="EMBL/GenBank/DDBJ databases">
        <authorList>
            <person name="Harkins D.M."/>
            <person name="Madupu R."/>
            <person name="Durkin A.S."/>
            <person name="Torralba M."/>
            <person name="Methe B."/>
            <person name="Sutton G.G."/>
            <person name="Nelson K.E."/>
        </authorList>
    </citation>
    <scope>NUCLEOTIDE SEQUENCE [LARGE SCALE GENOMIC DNA]</scope>
    <source>
        <strain evidence="2 3">HK 85</strain>
    </source>
</reference>
<organism evidence="2 3">
    <name type="scientific">Haemophilus pittmaniae HK 85</name>
    <dbReference type="NCBI Taxonomy" id="1035188"/>
    <lineage>
        <taxon>Bacteria</taxon>
        <taxon>Pseudomonadati</taxon>
        <taxon>Pseudomonadota</taxon>
        <taxon>Gammaproteobacteria</taxon>
        <taxon>Pasteurellales</taxon>
        <taxon>Pasteurellaceae</taxon>
        <taxon>Haemophilus</taxon>
    </lineage>
</organism>
<proteinExistence type="predicted"/>
<keyword evidence="1" id="KW-0472">Membrane</keyword>
<feature type="transmembrane region" description="Helical" evidence="1">
    <location>
        <begin position="42"/>
        <end position="70"/>
    </location>
</feature>
<sequence>MIAILSLFILAVGLLGLAVGFGFIALPWVVSGIIAAPLLFLYMLMLGSVLWLVEINFFLGMAALVVYCYWAHIIRKHIKSKSKDLVAQ</sequence>
<dbReference type="EMBL" id="AFUV01000014">
    <property type="protein sequence ID" value="EGV05785.1"/>
    <property type="molecule type" value="Genomic_DNA"/>
</dbReference>
<dbReference type="RefSeq" id="WP_007242741.1">
    <property type="nucleotide sequence ID" value="NZ_AFUV01000014.1"/>
</dbReference>
<dbReference type="Proteomes" id="UP000006235">
    <property type="component" value="Unassembled WGS sequence"/>
</dbReference>
<gene>
    <name evidence="2" type="ORF">HMPREF9952_0778</name>
</gene>
<evidence type="ECO:0000313" key="2">
    <source>
        <dbReference type="EMBL" id="EGV05785.1"/>
    </source>
</evidence>
<evidence type="ECO:0000313" key="3">
    <source>
        <dbReference type="Proteomes" id="UP000006235"/>
    </source>
</evidence>
<name>F9Q9S5_9PAST</name>
<accession>F9Q9S5</accession>